<sequence length="192" mass="22109">MSKEKIIQAAIEVFSENGYHRASMDEISARAQVAKGTLYYNFPGKSQLFKTVVKQGFEDIMRRTEADLNSPLPIKEMIMRTIRHHLDLFLESRHFSHIVFNEISNGIEQDVLEELKELKRTHIGFLAKIIEDGKCEENLFRDVDANLAAVSMIGTLESVCNYYLNHQEAYTREDLEQFAFTVITQGLFISVE</sequence>
<protein>
    <submittedName>
        <fullName evidence="6">TetR family transcriptional regulator</fullName>
    </submittedName>
</protein>
<dbReference type="KEGG" id="pib:BBD41_14530"/>
<dbReference type="RefSeq" id="WP_099477988.1">
    <property type="nucleotide sequence ID" value="NZ_CP016809.1"/>
</dbReference>
<evidence type="ECO:0000256" key="2">
    <source>
        <dbReference type="ARBA" id="ARBA00023125"/>
    </source>
</evidence>
<dbReference type="SUPFAM" id="SSF46689">
    <property type="entry name" value="Homeodomain-like"/>
    <property type="match status" value="1"/>
</dbReference>
<dbReference type="Gene3D" id="1.10.357.10">
    <property type="entry name" value="Tetracycline Repressor, domain 2"/>
    <property type="match status" value="1"/>
</dbReference>
<dbReference type="PROSITE" id="PS50977">
    <property type="entry name" value="HTH_TETR_2"/>
    <property type="match status" value="1"/>
</dbReference>
<reference evidence="6" key="1">
    <citation type="submission" date="2016-08" db="EMBL/GenBank/DDBJ databases">
        <title>Complete Genome Seqeunce of Paenibacillus sp. nov. IHBB 9852 from high altitute lake of Indian trans-Himalayas.</title>
        <authorList>
            <person name="Kiran S."/>
            <person name="Swarnkar M.K."/>
            <person name="Rana A."/>
            <person name="Tewari R."/>
            <person name="Gulati A."/>
        </authorList>
    </citation>
    <scope>NUCLEOTIDE SEQUENCE [LARGE SCALE GENOMIC DNA]</scope>
    <source>
        <strain evidence="6">IHBB 9852</strain>
    </source>
</reference>
<evidence type="ECO:0000256" key="3">
    <source>
        <dbReference type="ARBA" id="ARBA00023163"/>
    </source>
</evidence>
<dbReference type="AlphaFoldDB" id="A0A1B2E155"/>
<accession>A0A1B2E155</accession>
<dbReference type="EMBL" id="CP016809">
    <property type="protein sequence ID" value="ANY73693.1"/>
    <property type="molecule type" value="Genomic_DNA"/>
</dbReference>
<dbReference type="InterPro" id="IPR036271">
    <property type="entry name" value="Tet_transcr_reg_TetR-rel_C_sf"/>
</dbReference>
<dbReference type="PANTHER" id="PTHR30328:SF54">
    <property type="entry name" value="HTH-TYPE TRANSCRIPTIONAL REPRESSOR SCO4008"/>
    <property type="match status" value="1"/>
</dbReference>
<proteinExistence type="predicted"/>
<dbReference type="SUPFAM" id="SSF48498">
    <property type="entry name" value="Tetracyclin repressor-like, C-terminal domain"/>
    <property type="match status" value="1"/>
</dbReference>
<dbReference type="Pfam" id="PF17932">
    <property type="entry name" value="TetR_C_24"/>
    <property type="match status" value="1"/>
</dbReference>
<organism evidence="6">
    <name type="scientific">Paenibacillus ihbetae</name>
    <dbReference type="NCBI Taxonomy" id="1870820"/>
    <lineage>
        <taxon>Bacteria</taxon>
        <taxon>Bacillati</taxon>
        <taxon>Bacillota</taxon>
        <taxon>Bacilli</taxon>
        <taxon>Bacillales</taxon>
        <taxon>Paenibacillaceae</taxon>
        <taxon>Paenibacillus</taxon>
    </lineage>
</organism>
<feature type="domain" description="HTH tetR-type" evidence="5">
    <location>
        <begin position="1"/>
        <end position="60"/>
    </location>
</feature>
<dbReference type="InterPro" id="IPR001647">
    <property type="entry name" value="HTH_TetR"/>
</dbReference>
<dbReference type="InterPro" id="IPR041490">
    <property type="entry name" value="KstR2_TetR_C"/>
</dbReference>
<evidence type="ECO:0000313" key="6">
    <source>
        <dbReference type="EMBL" id="ANY73693.1"/>
    </source>
</evidence>
<dbReference type="PRINTS" id="PR00455">
    <property type="entry name" value="HTHTETR"/>
</dbReference>
<keyword evidence="2 4" id="KW-0238">DNA-binding</keyword>
<gene>
    <name evidence="6" type="ORF">BBD41_14530</name>
</gene>
<evidence type="ECO:0000256" key="1">
    <source>
        <dbReference type="ARBA" id="ARBA00023015"/>
    </source>
</evidence>
<evidence type="ECO:0000259" key="5">
    <source>
        <dbReference type="PROSITE" id="PS50977"/>
    </source>
</evidence>
<dbReference type="PANTHER" id="PTHR30328">
    <property type="entry name" value="TRANSCRIPTIONAL REPRESSOR"/>
    <property type="match status" value="1"/>
</dbReference>
<dbReference type="Pfam" id="PF00440">
    <property type="entry name" value="TetR_N"/>
    <property type="match status" value="1"/>
</dbReference>
<dbReference type="FunFam" id="1.10.10.60:FF:000141">
    <property type="entry name" value="TetR family transcriptional regulator"/>
    <property type="match status" value="1"/>
</dbReference>
<keyword evidence="3" id="KW-0804">Transcription</keyword>
<dbReference type="InterPro" id="IPR009057">
    <property type="entry name" value="Homeodomain-like_sf"/>
</dbReference>
<dbReference type="GO" id="GO:0003677">
    <property type="term" value="F:DNA binding"/>
    <property type="evidence" value="ECO:0007669"/>
    <property type="project" value="UniProtKB-UniRule"/>
</dbReference>
<keyword evidence="1" id="KW-0805">Transcription regulation</keyword>
<dbReference type="Gene3D" id="1.10.10.60">
    <property type="entry name" value="Homeodomain-like"/>
    <property type="match status" value="1"/>
</dbReference>
<name>A0A1B2E155_9BACL</name>
<dbReference type="InterPro" id="IPR050109">
    <property type="entry name" value="HTH-type_TetR-like_transc_reg"/>
</dbReference>
<dbReference type="GO" id="GO:0045892">
    <property type="term" value="P:negative regulation of DNA-templated transcription"/>
    <property type="evidence" value="ECO:0007669"/>
    <property type="project" value="UniProtKB-ARBA"/>
</dbReference>
<evidence type="ECO:0000256" key="4">
    <source>
        <dbReference type="PROSITE-ProRule" id="PRU00335"/>
    </source>
</evidence>
<feature type="DNA-binding region" description="H-T-H motif" evidence="4">
    <location>
        <begin position="23"/>
        <end position="42"/>
    </location>
</feature>